<dbReference type="InterPro" id="IPR039739">
    <property type="entry name" value="MAG2/RNF10"/>
</dbReference>
<feature type="region of interest" description="Disordered" evidence="7">
    <location>
        <begin position="102"/>
        <end position="121"/>
    </location>
</feature>
<feature type="compositionally biased region" description="Low complexity" evidence="7">
    <location>
        <begin position="10"/>
        <end position="23"/>
    </location>
</feature>
<evidence type="ECO:0000256" key="7">
    <source>
        <dbReference type="SAM" id="MobiDB-lite"/>
    </source>
</evidence>
<evidence type="ECO:0000313" key="10">
    <source>
        <dbReference type="Proteomes" id="UP000824998"/>
    </source>
</evidence>
<gene>
    <name evidence="9" type="ORF">BJ875DRAFT_416256</name>
</gene>
<dbReference type="InterPro" id="IPR013083">
    <property type="entry name" value="Znf_RING/FYVE/PHD"/>
</dbReference>
<dbReference type="InterPro" id="IPR017907">
    <property type="entry name" value="Znf_RING_CS"/>
</dbReference>
<evidence type="ECO:0000256" key="5">
    <source>
        <dbReference type="ARBA" id="ARBA00022833"/>
    </source>
</evidence>
<feature type="domain" description="RING-type" evidence="8">
    <location>
        <begin position="187"/>
        <end position="237"/>
    </location>
</feature>
<dbReference type="GO" id="GO:0008270">
    <property type="term" value="F:zinc ion binding"/>
    <property type="evidence" value="ECO:0007669"/>
    <property type="project" value="UniProtKB-KW"/>
</dbReference>
<dbReference type="OrthoDB" id="302966at2759"/>
<feature type="compositionally biased region" description="Polar residues" evidence="7">
    <location>
        <begin position="24"/>
        <end position="63"/>
    </location>
</feature>
<protein>
    <recommendedName>
        <fullName evidence="8">RING-type domain-containing protein</fullName>
    </recommendedName>
</protein>
<keyword evidence="10" id="KW-1185">Reference proteome</keyword>
<comment type="subcellular location">
    <subcellularLocation>
        <location evidence="1">Cytoplasm</location>
    </subcellularLocation>
</comment>
<dbReference type="GO" id="GO:0005737">
    <property type="term" value="C:cytoplasm"/>
    <property type="evidence" value="ECO:0007669"/>
    <property type="project" value="UniProtKB-SubCell"/>
</dbReference>
<accession>A0A9P7YR34</accession>
<proteinExistence type="predicted"/>
<keyword evidence="3" id="KW-0479">Metal-binding</keyword>
<evidence type="ECO:0000256" key="3">
    <source>
        <dbReference type="ARBA" id="ARBA00022723"/>
    </source>
</evidence>
<dbReference type="GO" id="GO:0000976">
    <property type="term" value="F:transcription cis-regulatory region binding"/>
    <property type="evidence" value="ECO:0007669"/>
    <property type="project" value="TreeGrafter"/>
</dbReference>
<feature type="compositionally biased region" description="Polar residues" evidence="7">
    <location>
        <begin position="621"/>
        <end position="637"/>
    </location>
</feature>
<feature type="compositionally biased region" description="Polar residues" evidence="7">
    <location>
        <begin position="604"/>
        <end position="614"/>
    </location>
</feature>
<feature type="region of interest" description="Disordered" evidence="7">
    <location>
        <begin position="359"/>
        <end position="386"/>
    </location>
</feature>
<dbReference type="FunFam" id="3.30.40.10:FF:000512">
    <property type="entry name" value="RING finger domain protein"/>
    <property type="match status" value="1"/>
</dbReference>
<evidence type="ECO:0000256" key="2">
    <source>
        <dbReference type="ARBA" id="ARBA00022490"/>
    </source>
</evidence>
<dbReference type="InterPro" id="IPR001841">
    <property type="entry name" value="Znf_RING"/>
</dbReference>
<dbReference type="Gene3D" id="3.30.40.10">
    <property type="entry name" value="Zinc/RING finger domain, C3HC4 (zinc finger)"/>
    <property type="match status" value="1"/>
</dbReference>
<keyword evidence="5" id="KW-0862">Zinc</keyword>
<dbReference type="PANTHER" id="PTHR12983">
    <property type="entry name" value="RING FINGER 10 FAMILY MEMBER"/>
    <property type="match status" value="1"/>
</dbReference>
<dbReference type="SUPFAM" id="SSF57850">
    <property type="entry name" value="RING/U-box"/>
    <property type="match status" value="1"/>
</dbReference>
<sequence length="727" mass="81096">MTMNSAPSNTSTSGGKVLSSSSSYTPVHHQQAQTPFLSFESGSRRSSNQSPAAHATSRNNQSQKKQHKGSRKPGFSDEDAMAESAAMRNPNGRRGQTSITHLMNFSLPPRPQDYRNTMGRGTRRGNIYGIGSGYHSSDKARYIHSNYRFIVKPNGDYKSQAISADQPLDWNDVLQILASSVSQESACPICLSHPVAPRMAKCGHIFCLPCLIRYMHSTDDSNPIPEKRARWKKCPICWDSVFTSETRPVRWYTGQESLAPREGDDVVLRLVMRQPGSNLALPRDGADALGNSEVIPWYFAAEVTDYARIMKGSEEYMMEQFDGEIAELTRQENEDELMFGEEPTWTRKAVYAVNEAKDRVRGIGDPPAMPKQPAEKPPKRLPIQFTSPEEDSSEMYFIQHGTKSGLGIPDASSAPTLDSDLPKEIPRSDIPPVNGKSTTPSNTKNSHSRHLNEAHHPDTPYFFYQALLHYYLAPLDIRILKSAFGNFASFPSTLLPRVECISTGHIMDDELRKRTKYLSHLPYGCEVGFLECNWTDVVPPEILDQFKPDIEKRRKRNRDKENREEKDRVRAEKAEDDARWANARRKRPSITTESFPGEDFHPLASSSIDAANSSPPWPSRQGASFSTLASPSTSPSEPRTVWGTTMVAPASTDLRSQPTEADVDDGWLHSWEEELRQENEHIAQVQAASLNEDGGASILTATAPTQGGKKKKARKITLMSTTARRAA</sequence>
<dbReference type="CDD" id="cd16536">
    <property type="entry name" value="RING-HC_RNF10"/>
    <property type="match status" value="1"/>
</dbReference>
<comment type="caution">
    <text evidence="9">The sequence shown here is derived from an EMBL/GenBank/DDBJ whole genome shotgun (WGS) entry which is preliminary data.</text>
</comment>
<evidence type="ECO:0000313" key="9">
    <source>
        <dbReference type="EMBL" id="KAG9238418.1"/>
    </source>
</evidence>
<feature type="compositionally biased region" description="Basic and acidic residues" evidence="7">
    <location>
        <begin position="554"/>
        <end position="579"/>
    </location>
</feature>
<organism evidence="9 10">
    <name type="scientific">Amylocarpus encephaloides</name>
    <dbReference type="NCBI Taxonomy" id="45428"/>
    <lineage>
        <taxon>Eukaryota</taxon>
        <taxon>Fungi</taxon>
        <taxon>Dikarya</taxon>
        <taxon>Ascomycota</taxon>
        <taxon>Pezizomycotina</taxon>
        <taxon>Leotiomycetes</taxon>
        <taxon>Helotiales</taxon>
        <taxon>Helotiales incertae sedis</taxon>
        <taxon>Amylocarpus</taxon>
    </lineage>
</organism>
<name>A0A9P7YR34_9HELO</name>
<feature type="region of interest" description="Disordered" evidence="7">
    <location>
        <begin position="554"/>
        <end position="641"/>
    </location>
</feature>
<dbReference type="SMART" id="SM00184">
    <property type="entry name" value="RING"/>
    <property type="match status" value="1"/>
</dbReference>
<evidence type="ECO:0000256" key="1">
    <source>
        <dbReference type="ARBA" id="ARBA00004496"/>
    </source>
</evidence>
<evidence type="ECO:0000256" key="4">
    <source>
        <dbReference type="ARBA" id="ARBA00022771"/>
    </source>
</evidence>
<feature type="region of interest" description="Disordered" evidence="7">
    <location>
        <begin position="1"/>
        <end position="97"/>
    </location>
</feature>
<evidence type="ECO:0000259" key="8">
    <source>
        <dbReference type="PROSITE" id="PS50089"/>
    </source>
</evidence>
<dbReference type="InterPro" id="IPR018957">
    <property type="entry name" value="Znf_C3HC4_RING-type"/>
</dbReference>
<dbReference type="GO" id="GO:0045944">
    <property type="term" value="P:positive regulation of transcription by RNA polymerase II"/>
    <property type="evidence" value="ECO:0007669"/>
    <property type="project" value="TreeGrafter"/>
</dbReference>
<feature type="compositionally biased region" description="Polar residues" evidence="7">
    <location>
        <begin position="435"/>
        <end position="445"/>
    </location>
</feature>
<keyword evidence="4 6" id="KW-0863">Zinc-finger</keyword>
<evidence type="ECO:0000256" key="6">
    <source>
        <dbReference type="PROSITE-ProRule" id="PRU00175"/>
    </source>
</evidence>
<dbReference type="PANTHER" id="PTHR12983:SF9">
    <property type="entry name" value="E3 UBIQUITIN-PROTEIN LIGASE RNF10"/>
    <property type="match status" value="1"/>
</dbReference>
<dbReference type="AlphaFoldDB" id="A0A9P7YR34"/>
<reference evidence="9" key="1">
    <citation type="journal article" date="2021" name="IMA Fungus">
        <title>Genomic characterization of three marine fungi, including Emericellopsis atlantica sp. nov. with signatures of a generalist lifestyle and marine biomass degradation.</title>
        <authorList>
            <person name="Hagestad O.C."/>
            <person name="Hou L."/>
            <person name="Andersen J.H."/>
            <person name="Hansen E.H."/>
            <person name="Altermark B."/>
            <person name="Li C."/>
            <person name="Kuhnert E."/>
            <person name="Cox R.J."/>
            <person name="Crous P.W."/>
            <person name="Spatafora J.W."/>
            <person name="Lail K."/>
            <person name="Amirebrahimi M."/>
            <person name="Lipzen A."/>
            <person name="Pangilinan J."/>
            <person name="Andreopoulos W."/>
            <person name="Hayes R.D."/>
            <person name="Ng V."/>
            <person name="Grigoriev I.V."/>
            <person name="Jackson S.A."/>
            <person name="Sutton T.D.S."/>
            <person name="Dobson A.D.W."/>
            <person name="Rama T."/>
        </authorList>
    </citation>
    <scope>NUCLEOTIDE SEQUENCE</scope>
    <source>
        <strain evidence="9">TRa018bII</strain>
    </source>
</reference>
<dbReference type="Proteomes" id="UP000824998">
    <property type="component" value="Unassembled WGS sequence"/>
</dbReference>
<dbReference type="PROSITE" id="PS50089">
    <property type="entry name" value="ZF_RING_2"/>
    <property type="match status" value="1"/>
</dbReference>
<dbReference type="EMBL" id="MU251370">
    <property type="protein sequence ID" value="KAG9238418.1"/>
    <property type="molecule type" value="Genomic_DNA"/>
</dbReference>
<dbReference type="Pfam" id="PF00097">
    <property type="entry name" value="zf-C3HC4"/>
    <property type="match status" value="1"/>
</dbReference>
<dbReference type="PROSITE" id="PS00518">
    <property type="entry name" value="ZF_RING_1"/>
    <property type="match status" value="1"/>
</dbReference>
<feature type="region of interest" description="Disordered" evidence="7">
    <location>
        <begin position="407"/>
        <end position="452"/>
    </location>
</feature>
<feature type="compositionally biased region" description="Polar residues" evidence="7">
    <location>
        <begin position="718"/>
        <end position="727"/>
    </location>
</feature>
<keyword evidence="2" id="KW-0963">Cytoplasm</keyword>
<feature type="region of interest" description="Disordered" evidence="7">
    <location>
        <begin position="698"/>
        <end position="727"/>
    </location>
</feature>